<evidence type="ECO:0000313" key="2">
    <source>
        <dbReference type="Proteomes" id="UP001064504"/>
    </source>
</evidence>
<keyword evidence="2" id="KW-1185">Reference proteome</keyword>
<dbReference type="Proteomes" id="UP001064504">
    <property type="component" value="Chromosome"/>
</dbReference>
<dbReference type="EMBL" id="CP104557">
    <property type="protein sequence ID" value="UXH41598.1"/>
    <property type="molecule type" value="Genomic_DNA"/>
</dbReference>
<accession>A0ABY6AS71</accession>
<reference evidence="1" key="1">
    <citation type="submission" date="2022-09" db="EMBL/GenBank/DDBJ databases">
        <title>Complete genome sequence of Pseudomonas promysalinigenes strain RL-WG26, a newly isolated PGPR with the potential for plant salinity stress alleviation.</title>
        <authorList>
            <person name="Ren L."/>
            <person name="Wang G."/>
            <person name="Hu H."/>
        </authorList>
    </citation>
    <scope>NUCLEOTIDE SEQUENCE</scope>
    <source>
        <strain evidence="1">RL-WG26</strain>
    </source>
</reference>
<proteinExistence type="predicted"/>
<name>A0ABY6AS71_9PSED</name>
<sequence>MNIVREMYRNACRQFEAQIEECAKRALGCPLAEGLEHGRVAIHAGKVFVDGKQICYTEPPRITGWYVTWVFQDLTAQEKH</sequence>
<organism evidence="1 2">
    <name type="scientific">Pseudomonas promysalinigenes</name>
    <dbReference type="NCBI Taxonomy" id="485898"/>
    <lineage>
        <taxon>Bacteria</taxon>
        <taxon>Pseudomonadati</taxon>
        <taxon>Pseudomonadota</taxon>
        <taxon>Gammaproteobacteria</taxon>
        <taxon>Pseudomonadales</taxon>
        <taxon>Pseudomonadaceae</taxon>
        <taxon>Pseudomonas</taxon>
    </lineage>
</organism>
<dbReference type="RefSeq" id="WP_261745192.1">
    <property type="nucleotide sequence ID" value="NZ_CP104557.1"/>
</dbReference>
<gene>
    <name evidence="1" type="ORF">N5C08_08770</name>
</gene>
<evidence type="ECO:0000313" key="1">
    <source>
        <dbReference type="EMBL" id="UXH41598.1"/>
    </source>
</evidence>
<protein>
    <submittedName>
        <fullName evidence="1">Uncharacterized protein</fullName>
    </submittedName>
</protein>